<protein>
    <submittedName>
        <fullName evidence="1">GNAT family N-acetyltransferase</fullName>
        <ecNumber evidence="1">2.3.1.-</ecNumber>
    </submittedName>
</protein>
<dbReference type="SUPFAM" id="SSF55729">
    <property type="entry name" value="Acyl-CoA N-acyltransferases (Nat)"/>
    <property type="match status" value="1"/>
</dbReference>
<dbReference type="EC" id="2.3.1.-" evidence="1"/>
<dbReference type="RefSeq" id="WP_309651154.1">
    <property type="nucleotide sequence ID" value="NZ_JARWAK010000001.1"/>
</dbReference>
<sequence>MSRLHLAEQSAVAAVPAAAWNALVGDDHPFLRHEFLNALEASGAVSDASGWTPRHQTLWRGDALVGVLPLYHKRHSFGEYVFDWAWAEAWERAGGRYYPKGLSAIPFTPAPGPRLALADDVDPLAARRRLAEAWEGSELSSWHLLFAEDAEVEAWRAACPELIPRRGVQFQWRDAGYGDFAGFLAALTSKRRKAIRRERRRVAEQGLTLHRLEGAAIGEADLAHFHRCYQITYLERGRQGYLDEAFFARLRRALPESLVLVQARLEGTPVAAALCLQGRRTLYGRYWGSEIEADALHFETCYYQGIEHCLARGLSRFDPGTQGEHKVTRGFAPRRLTSLHHIADPRLRAGVARFCAEEAAHVEAYIEAAEQALPFRRPDGTP</sequence>
<keyword evidence="1" id="KW-0808">Transferase</keyword>
<name>A0ABU1FZD4_9GAMM</name>
<dbReference type="PANTHER" id="PTHR47017:SF1">
    <property type="entry name" value="ACYL-COA"/>
    <property type="match status" value="1"/>
</dbReference>
<reference evidence="1 2" key="1">
    <citation type="submission" date="2023-04" db="EMBL/GenBank/DDBJ databases">
        <title>A long-awaited taxogenomic arrangement of the family Halomonadaceae.</title>
        <authorList>
            <person name="De La Haba R."/>
            <person name="Chuvochina M."/>
            <person name="Wittouck S."/>
            <person name="Arahal D.R."/>
            <person name="Sanchez-Porro C."/>
            <person name="Hugenholtz P."/>
            <person name="Ventosa A."/>
        </authorList>
    </citation>
    <scope>NUCLEOTIDE SEQUENCE [LARGE SCALE GENOMIC DNA]</scope>
    <source>
        <strain evidence="1 2">DSM 23530</strain>
    </source>
</reference>
<dbReference type="GO" id="GO:0016746">
    <property type="term" value="F:acyltransferase activity"/>
    <property type="evidence" value="ECO:0007669"/>
    <property type="project" value="UniProtKB-KW"/>
</dbReference>
<evidence type="ECO:0000313" key="1">
    <source>
        <dbReference type="EMBL" id="MDR5865564.1"/>
    </source>
</evidence>
<proteinExistence type="predicted"/>
<dbReference type="Gene3D" id="3.40.630.30">
    <property type="match status" value="1"/>
</dbReference>
<dbReference type="InterPro" id="IPR016181">
    <property type="entry name" value="Acyl_CoA_acyltransferase"/>
</dbReference>
<comment type="caution">
    <text evidence="1">The sequence shown here is derived from an EMBL/GenBank/DDBJ whole genome shotgun (WGS) entry which is preliminary data.</text>
</comment>
<dbReference type="PANTHER" id="PTHR47017">
    <property type="entry name" value="ACYL-COA"/>
    <property type="match status" value="1"/>
</dbReference>
<dbReference type="Proteomes" id="UP001264519">
    <property type="component" value="Unassembled WGS sequence"/>
</dbReference>
<keyword evidence="1" id="KW-0012">Acyltransferase</keyword>
<keyword evidence="2" id="KW-1185">Reference proteome</keyword>
<accession>A0ABU1FZD4</accession>
<dbReference type="EMBL" id="JARWAK010000001">
    <property type="protein sequence ID" value="MDR5865564.1"/>
    <property type="molecule type" value="Genomic_DNA"/>
</dbReference>
<evidence type="ECO:0000313" key="2">
    <source>
        <dbReference type="Proteomes" id="UP001264519"/>
    </source>
</evidence>
<dbReference type="Pfam" id="PF04339">
    <property type="entry name" value="FemAB_like"/>
    <property type="match status" value="1"/>
</dbReference>
<dbReference type="InterPro" id="IPR007434">
    <property type="entry name" value="FemAB-like"/>
</dbReference>
<gene>
    <name evidence="1" type="ORF">QC818_02000</name>
</gene>
<organism evidence="1 2">
    <name type="scientific">Halomonas koreensis</name>
    <dbReference type="NCBI Taxonomy" id="245385"/>
    <lineage>
        <taxon>Bacteria</taxon>
        <taxon>Pseudomonadati</taxon>
        <taxon>Pseudomonadota</taxon>
        <taxon>Gammaproteobacteria</taxon>
        <taxon>Oceanospirillales</taxon>
        <taxon>Halomonadaceae</taxon>
        <taxon>Halomonas</taxon>
    </lineage>
</organism>